<protein>
    <submittedName>
        <fullName evidence="2">Uncharacterized protein</fullName>
    </submittedName>
</protein>
<comment type="caution">
    <text evidence="2">The sequence shown here is derived from an EMBL/GenBank/DDBJ whole genome shotgun (WGS) entry which is preliminary data.</text>
</comment>
<proteinExistence type="predicted"/>
<evidence type="ECO:0000313" key="2">
    <source>
        <dbReference type="EMBL" id="KAH3700862.1"/>
    </source>
</evidence>
<reference evidence="2" key="2">
    <citation type="submission" date="2020-11" db="EMBL/GenBank/DDBJ databases">
        <authorList>
            <person name="McCartney M.A."/>
            <person name="Auch B."/>
            <person name="Kono T."/>
            <person name="Mallez S."/>
            <person name="Becker A."/>
            <person name="Gohl D.M."/>
            <person name="Silverstein K.A.T."/>
            <person name="Koren S."/>
            <person name="Bechman K.B."/>
            <person name="Herman A."/>
            <person name="Abrahante J.E."/>
            <person name="Garbe J."/>
        </authorList>
    </citation>
    <scope>NUCLEOTIDE SEQUENCE</scope>
    <source>
        <strain evidence="2">Duluth1</strain>
        <tissue evidence="2">Whole animal</tissue>
    </source>
</reference>
<dbReference type="Proteomes" id="UP000828390">
    <property type="component" value="Unassembled WGS sequence"/>
</dbReference>
<keyword evidence="3" id="KW-1185">Reference proteome</keyword>
<organism evidence="2 3">
    <name type="scientific">Dreissena polymorpha</name>
    <name type="common">Zebra mussel</name>
    <name type="synonym">Mytilus polymorpha</name>
    <dbReference type="NCBI Taxonomy" id="45954"/>
    <lineage>
        <taxon>Eukaryota</taxon>
        <taxon>Metazoa</taxon>
        <taxon>Spiralia</taxon>
        <taxon>Lophotrochozoa</taxon>
        <taxon>Mollusca</taxon>
        <taxon>Bivalvia</taxon>
        <taxon>Autobranchia</taxon>
        <taxon>Heteroconchia</taxon>
        <taxon>Euheterodonta</taxon>
        <taxon>Imparidentia</taxon>
        <taxon>Neoheterodontei</taxon>
        <taxon>Myida</taxon>
        <taxon>Dreissenoidea</taxon>
        <taxon>Dreissenidae</taxon>
        <taxon>Dreissena</taxon>
    </lineage>
</organism>
<sequence>MQIRICKREKCQSTDGKDADTYQRRHEERSKTGRNDADTYVDTRRGPSTDF</sequence>
<dbReference type="EMBL" id="JAIWYP010000015">
    <property type="protein sequence ID" value="KAH3700862.1"/>
    <property type="molecule type" value="Genomic_DNA"/>
</dbReference>
<gene>
    <name evidence="2" type="ORF">DPMN_075843</name>
</gene>
<feature type="region of interest" description="Disordered" evidence="1">
    <location>
        <begin position="1"/>
        <end position="51"/>
    </location>
</feature>
<name>A0A9D4BPV1_DREPO</name>
<evidence type="ECO:0000256" key="1">
    <source>
        <dbReference type="SAM" id="MobiDB-lite"/>
    </source>
</evidence>
<dbReference type="AlphaFoldDB" id="A0A9D4BPV1"/>
<evidence type="ECO:0000313" key="3">
    <source>
        <dbReference type="Proteomes" id="UP000828390"/>
    </source>
</evidence>
<reference evidence="2" key="1">
    <citation type="journal article" date="2019" name="bioRxiv">
        <title>The Genome of the Zebra Mussel, Dreissena polymorpha: A Resource for Invasive Species Research.</title>
        <authorList>
            <person name="McCartney M.A."/>
            <person name="Auch B."/>
            <person name="Kono T."/>
            <person name="Mallez S."/>
            <person name="Zhang Y."/>
            <person name="Obille A."/>
            <person name="Becker A."/>
            <person name="Abrahante J.E."/>
            <person name="Garbe J."/>
            <person name="Badalamenti J.P."/>
            <person name="Herman A."/>
            <person name="Mangelson H."/>
            <person name="Liachko I."/>
            <person name="Sullivan S."/>
            <person name="Sone E.D."/>
            <person name="Koren S."/>
            <person name="Silverstein K.A.T."/>
            <person name="Beckman K.B."/>
            <person name="Gohl D.M."/>
        </authorList>
    </citation>
    <scope>NUCLEOTIDE SEQUENCE</scope>
    <source>
        <strain evidence="2">Duluth1</strain>
        <tissue evidence="2">Whole animal</tissue>
    </source>
</reference>
<accession>A0A9D4BPV1</accession>